<protein>
    <submittedName>
        <fullName evidence="1">MmcQ/YjbR family DNA-binding protein</fullName>
    </submittedName>
</protein>
<dbReference type="GO" id="GO:0003677">
    <property type="term" value="F:DNA binding"/>
    <property type="evidence" value="ECO:0007669"/>
    <property type="project" value="UniProtKB-KW"/>
</dbReference>
<reference evidence="1" key="1">
    <citation type="journal article" date="2013" name="Extremophiles">
        <title>Proteinivorax tanatarense gen. nov., sp. nov., an anaerobic, haloalkaliphilic, proteolytic bacterium isolated from a decaying algal bloom, and proposal of Proteinivoraceae fam. nov.</title>
        <authorList>
            <person name="Kevbrin V."/>
            <person name="Boltyanskaya Y."/>
            <person name="Zhilina T."/>
            <person name="Kolganova T."/>
            <person name="Lavrentjeva E."/>
            <person name="Kuznetsov B."/>
        </authorList>
    </citation>
    <scope>NUCLEOTIDE SEQUENCE</scope>
    <source>
        <strain evidence="1">Z-910T</strain>
    </source>
</reference>
<accession>A0AAU7VKQ9</accession>
<dbReference type="RefSeq" id="WP_350343178.1">
    <property type="nucleotide sequence ID" value="NZ_CP158367.1"/>
</dbReference>
<dbReference type="InterPro" id="IPR007351">
    <property type="entry name" value="YjbR"/>
</dbReference>
<dbReference type="SUPFAM" id="SSF142906">
    <property type="entry name" value="YjbR-like"/>
    <property type="match status" value="1"/>
</dbReference>
<evidence type="ECO:0000313" key="1">
    <source>
        <dbReference type="EMBL" id="XBX74426.1"/>
    </source>
</evidence>
<dbReference type="PANTHER" id="PTHR35145:SF1">
    <property type="entry name" value="CYTOPLASMIC PROTEIN"/>
    <property type="match status" value="1"/>
</dbReference>
<keyword evidence="1" id="KW-0238">DNA-binding</keyword>
<dbReference type="Pfam" id="PF04237">
    <property type="entry name" value="YjbR"/>
    <property type="match status" value="1"/>
</dbReference>
<dbReference type="PANTHER" id="PTHR35145">
    <property type="entry name" value="CYTOPLASMIC PROTEIN-RELATED"/>
    <property type="match status" value="1"/>
</dbReference>
<sequence>MNYEWVDGYLLSKPEVTKEFKEEWEWDRYLLKGKMISALCTDKNGKEILTLKCEPVFAKKLRSQYKDIIPGYYMNKVHWNSVYLEGEVSDEVIKNMIDHSYELVINKLSKKMQNAIKNGDKND</sequence>
<dbReference type="EMBL" id="CP158367">
    <property type="protein sequence ID" value="XBX74426.1"/>
    <property type="molecule type" value="Genomic_DNA"/>
</dbReference>
<dbReference type="InterPro" id="IPR058532">
    <property type="entry name" value="YjbR/MT2646/Rv2570-like"/>
</dbReference>
<dbReference type="InterPro" id="IPR038056">
    <property type="entry name" value="YjbR-like_sf"/>
</dbReference>
<name>A0AAU7VKQ9_9FIRM</name>
<gene>
    <name evidence="1" type="ORF">PRVXT_002462</name>
</gene>
<dbReference type="AlphaFoldDB" id="A0AAU7VKQ9"/>
<proteinExistence type="predicted"/>
<dbReference type="Gene3D" id="3.90.1150.30">
    <property type="match status" value="1"/>
</dbReference>
<reference evidence="1" key="2">
    <citation type="submission" date="2024-06" db="EMBL/GenBank/DDBJ databases">
        <authorList>
            <person name="Petrova K.O."/>
            <person name="Toshchakov S.V."/>
            <person name="Boltjanskaja Y.V."/>
            <person name="Kevbrin V."/>
        </authorList>
    </citation>
    <scope>NUCLEOTIDE SEQUENCE</scope>
    <source>
        <strain evidence="1">Z-910T</strain>
    </source>
</reference>
<organism evidence="1">
    <name type="scientific">Proteinivorax tanatarense</name>
    <dbReference type="NCBI Taxonomy" id="1260629"/>
    <lineage>
        <taxon>Bacteria</taxon>
        <taxon>Bacillati</taxon>
        <taxon>Bacillota</taxon>
        <taxon>Clostridia</taxon>
        <taxon>Eubacteriales</taxon>
        <taxon>Proteinivoracaceae</taxon>
        <taxon>Proteinivorax</taxon>
    </lineage>
</organism>